<name>A0ABQ1YUR9_9BACL</name>
<sequence>MTEQVKHYFARGNTADGLHSLVKSVYQGLNTIYVVQGYPGGTAALIGGIASAWTARGWNLELIHQPLESDLLEGIILEDARIGLVDSDAWSDDFILEGTEIRYFDIRGTFDAQKIAENSETIAILESEISNLHVKAYETFLRTLRIHDEWEKFYIDNLDRGVMDQLAQEWGDEYLIPQLEGKVSVATHRFLGAATSRGAVDFVPNLTDKLQTRIFVKGRPGSGKSTLFKKIANSALDRGIDTEIYHCGFDPHSLDMLIFPELSLAIFDSTAPHEHYPVREGDSILDVYELAITEGTDEKYALEVADVKARYTSSMKESTAYLTQAKQTRDQLRDIYLGAVDAEALFKCTESLLNEIDGLVSGIATTAH</sequence>
<gene>
    <name evidence="1" type="ORF">GCM10008013_44720</name>
</gene>
<dbReference type="SUPFAM" id="SSF52540">
    <property type="entry name" value="P-loop containing nucleoside triphosphate hydrolases"/>
    <property type="match status" value="1"/>
</dbReference>
<dbReference type="EMBL" id="BMFT01000005">
    <property type="protein sequence ID" value="GGH37334.1"/>
    <property type="molecule type" value="Genomic_DNA"/>
</dbReference>
<dbReference type="RefSeq" id="WP_188542113.1">
    <property type="nucleotide sequence ID" value="NZ_BMFT01000005.1"/>
</dbReference>
<comment type="caution">
    <text evidence="1">The sequence shown here is derived from an EMBL/GenBank/DDBJ whole genome shotgun (WGS) entry which is preliminary data.</text>
</comment>
<dbReference type="Gene3D" id="3.40.50.300">
    <property type="entry name" value="P-loop containing nucleotide triphosphate hydrolases"/>
    <property type="match status" value="1"/>
</dbReference>
<dbReference type="InterPro" id="IPR027417">
    <property type="entry name" value="P-loop_NTPase"/>
</dbReference>
<reference evidence="2" key="1">
    <citation type="journal article" date="2019" name="Int. J. Syst. Evol. Microbiol.">
        <title>The Global Catalogue of Microorganisms (GCM) 10K type strain sequencing project: providing services to taxonomists for standard genome sequencing and annotation.</title>
        <authorList>
            <consortium name="The Broad Institute Genomics Platform"/>
            <consortium name="The Broad Institute Genome Sequencing Center for Infectious Disease"/>
            <person name="Wu L."/>
            <person name="Ma J."/>
        </authorList>
    </citation>
    <scope>NUCLEOTIDE SEQUENCE [LARGE SCALE GENOMIC DNA]</scope>
    <source>
        <strain evidence="2">CGMCC 1.12769</strain>
    </source>
</reference>
<protein>
    <recommendedName>
        <fullName evidence="3">Nucleotide kinase</fullName>
    </recommendedName>
</protein>
<evidence type="ECO:0000313" key="1">
    <source>
        <dbReference type="EMBL" id="GGH37334.1"/>
    </source>
</evidence>
<organism evidence="1 2">
    <name type="scientific">Paenibacillus segetis</name>
    <dbReference type="NCBI Taxonomy" id="1325360"/>
    <lineage>
        <taxon>Bacteria</taxon>
        <taxon>Bacillati</taxon>
        <taxon>Bacillota</taxon>
        <taxon>Bacilli</taxon>
        <taxon>Bacillales</taxon>
        <taxon>Paenibacillaceae</taxon>
        <taxon>Paenibacillus</taxon>
    </lineage>
</organism>
<dbReference type="Proteomes" id="UP000659344">
    <property type="component" value="Unassembled WGS sequence"/>
</dbReference>
<evidence type="ECO:0008006" key="3">
    <source>
        <dbReference type="Google" id="ProtNLM"/>
    </source>
</evidence>
<evidence type="ECO:0000313" key="2">
    <source>
        <dbReference type="Proteomes" id="UP000659344"/>
    </source>
</evidence>
<proteinExistence type="predicted"/>
<accession>A0ABQ1YUR9</accession>
<keyword evidence="2" id="KW-1185">Reference proteome</keyword>